<dbReference type="EMBL" id="JYDT01003193">
    <property type="protein sequence ID" value="KRY62617.1"/>
    <property type="molecule type" value="Genomic_DNA"/>
</dbReference>
<dbReference type="AlphaFoldDB" id="A0A0V1DLU4"/>
<name>A0A0V1DLU4_TRIPS</name>
<dbReference type="Proteomes" id="UP000054995">
    <property type="component" value="Unassembled WGS sequence"/>
</dbReference>
<accession>A0A0V1DLU4</accession>
<evidence type="ECO:0000313" key="2">
    <source>
        <dbReference type="Proteomes" id="UP000054995"/>
    </source>
</evidence>
<reference evidence="1 2" key="1">
    <citation type="submission" date="2015-01" db="EMBL/GenBank/DDBJ databases">
        <title>Evolution of Trichinella species and genotypes.</title>
        <authorList>
            <person name="Korhonen P.K."/>
            <person name="Edoardo P."/>
            <person name="Giuseppe L.R."/>
            <person name="Gasser R.B."/>
        </authorList>
    </citation>
    <scope>NUCLEOTIDE SEQUENCE [LARGE SCALE GENOMIC DNA]</scope>
    <source>
        <strain evidence="1">ISS470</strain>
    </source>
</reference>
<evidence type="ECO:0000313" key="1">
    <source>
        <dbReference type="EMBL" id="KRY62617.1"/>
    </source>
</evidence>
<proteinExistence type="predicted"/>
<gene>
    <name evidence="1" type="ORF">T4D_5138</name>
</gene>
<keyword evidence="2" id="KW-1185">Reference proteome</keyword>
<comment type="caution">
    <text evidence="1">The sequence shown here is derived from an EMBL/GenBank/DDBJ whole genome shotgun (WGS) entry which is preliminary data.</text>
</comment>
<organism evidence="1 2">
    <name type="scientific">Trichinella pseudospiralis</name>
    <name type="common">Parasitic roundworm</name>
    <dbReference type="NCBI Taxonomy" id="6337"/>
    <lineage>
        <taxon>Eukaryota</taxon>
        <taxon>Metazoa</taxon>
        <taxon>Ecdysozoa</taxon>
        <taxon>Nematoda</taxon>
        <taxon>Enoplea</taxon>
        <taxon>Dorylaimia</taxon>
        <taxon>Trichinellida</taxon>
        <taxon>Trichinellidae</taxon>
        <taxon>Trichinella</taxon>
    </lineage>
</organism>
<sequence>MQLETQALEVLVSSSFIGGPVFHPIVDCEHPLLYLPGTGISSQKTAISGSCQQALVGICNSVWVW</sequence>
<protein>
    <submittedName>
        <fullName evidence="1">Uncharacterized protein</fullName>
    </submittedName>
</protein>
<dbReference type="OrthoDB" id="10557714at2759"/>